<dbReference type="AlphaFoldDB" id="A0A7K0GNG0"/>
<proteinExistence type="predicted"/>
<protein>
    <submittedName>
        <fullName evidence="2">Uncharacterized protein</fullName>
    </submittedName>
</protein>
<organism evidence="2 3">
    <name type="scientific">Parabacteroides distasonis</name>
    <dbReference type="NCBI Taxonomy" id="823"/>
    <lineage>
        <taxon>Bacteria</taxon>
        <taxon>Pseudomonadati</taxon>
        <taxon>Bacteroidota</taxon>
        <taxon>Bacteroidia</taxon>
        <taxon>Bacteroidales</taxon>
        <taxon>Tannerellaceae</taxon>
        <taxon>Parabacteroides</taxon>
    </lineage>
</organism>
<reference evidence="2 3" key="1">
    <citation type="journal article" date="2019" name="Nat. Med.">
        <title>A library of human gut bacterial isolates paired with longitudinal multiomics data enables mechanistic microbiome research.</title>
        <authorList>
            <person name="Poyet M."/>
            <person name="Groussin M."/>
            <person name="Gibbons S.M."/>
            <person name="Avila-Pacheco J."/>
            <person name="Jiang X."/>
            <person name="Kearney S.M."/>
            <person name="Perrotta A.R."/>
            <person name="Berdy B."/>
            <person name="Zhao S."/>
            <person name="Lieberman T.D."/>
            <person name="Swanson P.K."/>
            <person name="Smith M."/>
            <person name="Roesemann S."/>
            <person name="Alexander J.E."/>
            <person name="Rich S.A."/>
            <person name="Livny J."/>
            <person name="Vlamakis H."/>
            <person name="Clish C."/>
            <person name="Bullock K."/>
            <person name="Deik A."/>
            <person name="Scott J."/>
            <person name="Pierce K.A."/>
            <person name="Xavier R.J."/>
            <person name="Alm E.J."/>
        </authorList>
    </citation>
    <scope>NUCLEOTIDE SEQUENCE [LARGE SCALE GENOMIC DNA]</scope>
    <source>
        <strain evidence="2 3">BIOML-A41</strain>
    </source>
</reference>
<dbReference type="RefSeq" id="WP_154398365.1">
    <property type="nucleotide sequence ID" value="NZ_WKLT01000081.1"/>
</dbReference>
<accession>A0A7K0GNG0</accession>
<name>A0A7K0GNG0_PARDI</name>
<feature type="region of interest" description="Disordered" evidence="1">
    <location>
        <begin position="41"/>
        <end position="83"/>
    </location>
</feature>
<evidence type="ECO:0000313" key="2">
    <source>
        <dbReference type="EMBL" id="MRY60676.1"/>
    </source>
</evidence>
<comment type="caution">
    <text evidence="2">The sequence shown here is derived from an EMBL/GenBank/DDBJ whole genome shotgun (WGS) entry which is preliminary data.</text>
</comment>
<dbReference type="Proteomes" id="UP000463337">
    <property type="component" value="Unassembled WGS sequence"/>
</dbReference>
<dbReference type="EMBL" id="WKLT01000081">
    <property type="protein sequence ID" value="MRY60676.1"/>
    <property type="molecule type" value="Genomic_DNA"/>
</dbReference>
<gene>
    <name evidence="2" type="ORF">GKD59_22890</name>
</gene>
<evidence type="ECO:0000256" key="1">
    <source>
        <dbReference type="SAM" id="MobiDB-lite"/>
    </source>
</evidence>
<evidence type="ECO:0000313" key="3">
    <source>
        <dbReference type="Proteomes" id="UP000463337"/>
    </source>
</evidence>
<sequence>MSGTKTTWAKIEKGAVVELNGRPYLVEKIKPGKKTAEVKLSHKGRASKGEVRLKDPVVLSTASPTSKRGPLHDGSGGQARWAT</sequence>
<feature type="non-terminal residue" evidence="2">
    <location>
        <position position="83"/>
    </location>
</feature>